<comment type="subcellular location">
    <subcellularLocation>
        <location evidence="1">Membrane</location>
        <topology evidence="1">Multi-pass membrane protein</topology>
    </subcellularLocation>
</comment>
<feature type="transmembrane region" description="Helical" evidence="17">
    <location>
        <begin position="280"/>
        <end position="301"/>
    </location>
</feature>
<reference evidence="18 19" key="1">
    <citation type="submission" date="2023-03" db="EMBL/GenBank/DDBJ databases">
        <authorList>
            <person name="Shen W."/>
            <person name="Cai J."/>
        </authorList>
    </citation>
    <scope>NUCLEOTIDE SEQUENCE [LARGE SCALE GENOMIC DNA]</scope>
    <source>
        <strain evidence="18 19">B101</strain>
    </source>
</reference>
<evidence type="ECO:0000256" key="3">
    <source>
        <dbReference type="ARBA" id="ARBA00022679"/>
    </source>
</evidence>
<evidence type="ECO:0000313" key="19">
    <source>
        <dbReference type="Proteomes" id="UP001265301"/>
    </source>
</evidence>
<keyword evidence="7 17" id="KW-1133">Transmembrane helix</keyword>
<feature type="transmembrane region" description="Helical" evidence="17">
    <location>
        <begin position="138"/>
        <end position="154"/>
    </location>
</feature>
<comment type="function">
    <text evidence="16">Peptidoglycan polymerase that is essential for cell division.</text>
</comment>
<evidence type="ECO:0000256" key="9">
    <source>
        <dbReference type="ARBA" id="ARBA00032370"/>
    </source>
</evidence>
<evidence type="ECO:0000256" key="14">
    <source>
        <dbReference type="ARBA" id="ARBA00044770"/>
    </source>
</evidence>
<keyword evidence="2" id="KW-0328">Glycosyltransferase</keyword>
<feature type="transmembrane region" description="Helical" evidence="17">
    <location>
        <begin position="313"/>
        <end position="334"/>
    </location>
</feature>
<dbReference type="PANTHER" id="PTHR30474:SF2">
    <property type="entry name" value="PEPTIDOGLYCAN GLYCOSYLTRANSFERASE FTSW-RELATED"/>
    <property type="match status" value="1"/>
</dbReference>
<keyword evidence="6" id="KW-0573">Peptidoglycan synthesis</keyword>
<dbReference type="InterPro" id="IPR018365">
    <property type="entry name" value="Cell_cycle_FtsW-rel_CS"/>
</dbReference>
<keyword evidence="4 17" id="KW-0812">Transmembrane</keyword>
<evidence type="ECO:0000313" key="18">
    <source>
        <dbReference type="EMBL" id="MDT2826917.1"/>
    </source>
</evidence>
<dbReference type="PANTHER" id="PTHR30474">
    <property type="entry name" value="CELL CYCLE PROTEIN"/>
    <property type="match status" value="1"/>
</dbReference>
<comment type="caution">
    <text evidence="18">The sequence shown here is derived from an EMBL/GenBank/DDBJ whole genome shotgun (WGS) entry which is preliminary data.</text>
</comment>
<dbReference type="InterPro" id="IPR001182">
    <property type="entry name" value="FtsW/RodA"/>
</dbReference>
<feature type="transmembrane region" description="Helical" evidence="17">
    <location>
        <begin position="44"/>
        <end position="62"/>
    </location>
</feature>
<feature type="transmembrane region" description="Helical" evidence="17">
    <location>
        <begin position="346"/>
        <end position="365"/>
    </location>
</feature>
<evidence type="ECO:0000256" key="1">
    <source>
        <dbReference type="ARBA" id="ARBA00004141"/>
    </source>
</evidence>
<evidence type="ECO:0000256" key="11">
    <source>
        <dbReference type="ARBA" id="ARBA00038053"/>
    </source>
</evidence>
<evidence type="ECO:0000256" key="6">
    <source>
        <dbReference type="ARBA" id="ARBA00022984"/>
    </source>
</evidence>
<comment type="similarity">
    <text evidence="11">Belongs to the SEDS family. FtsW subfamily.</text>
</comment>
<protein>
    <recommendedName>
        <fullName evidence="12">Probable peptidoglycan glycosyltransferase FtsW</fullName>
        <ecNumber evidence="14">2.4.99.28</ecNumber>
    </recommendedName>
    <alternativeName>
        <fullName evidence="13">Cell division protein FtsW</fullName>
    </alternativeName>
    <alternativeName>
        <fullName evidence="10">Cell wall polymerase</fullName>
    </alternativeName>
    <alternativeName>
        <fullName evidence="9">Peptidoglycan polymerase</fullName>
    </alternativeName>
</protein>
<evidence type="ECO:0000256" key="5">
    <source>
        <dbReference type="ARBA" id="ARBA00022960"/>
    </source>
</evidence>
<organism evidence="18 19">
    <name type="scientific">Enterococcus viikkiensis</name>
    <dbReference type="NCBI Taxonomy" id="930854"/>
    <lineage>
        <taxon>Bacteria</taxon>
        <taxon>Bacillati</taxon>
        <taxon>Bacillota</taxon>
        <taxon>Bacilli</taxon>
        <taxon>Lactobacillales</taxon>
        <taxon>Enterococcaceae</taxon>
        <taxon>Enterococcus</taxon>
    </lineage>
</organism>
<dbReference type="EC" id="2.4.99.28" evidence="14"/>
<gene>
    <name evidence="18" type="ORF">P7H59_00450</name>
</gene>
<feature type="transmembrane region" description="Helical" evidence="17">
    <location>
        <begin position="74"/>
        <end position="92"/>
    </location>
</feature>
<dbReference type="RefSeq" id="WP_137613561.1">
    <property type="nucleotide sequence ID" value="NZ_BJDW01000007.1"/>
</dbReference>
<keyword evidence="19" id="KW-1185">Reference proteome</keyword>
<evidence type="ECO:0000256" key="16">
    <source>
        <dbReference type="ARBA" id="ARBA00049966"/>
    </source>
</evidence>
<evidence type="ECO:0000256" key="8">
    <source>
        <dbReference type="ARBA" id="ARBA00023136"/>
    </source>
</evidence>
<name>A0ABU3FMI3_9ENTE</name>
<evidence type="ECO:0000256" key="4">
    <source>
        <dbReference type="ARBA" id="ARBA00022692"/>
    </source>
</evidence>
<dbReference type="EMBL" id="JARQBN010000001">
    <property type="protein sequence ID" value="MDT2826917.1"/>
    <property type="molecule type" value="Genomic_DNA"/>
</dbReference>
<feature type="transmembrane region" description="Helical" evidence="17">
    <location>
        <begin position="184"/>
        <end position="204"/>
    </location>
</feature>
<proteinExistence type="inferred from homology"/>
<evidence type="ECO:0000256" key="17">
    <source>
        <dbReference type="SAM" id="Phobius"/>
    </source>
</evidence>
<keyword evidence="8 17" id="KW-0472">Membrane</keyword>
<sequence>MIKKRKIDWLLLLPYFVVSLIGLLMVFSASSYRLTREGKNPLSLFSKQAVFILLSWLLMGLIYHVKSNILLKSIVAKGLLAIGLVSLVFVKINGVTINGAQRWVSLFGIQFQPSEVTNVALILYLAYFFRTKRARNQLWIPGGLVLLSGLFILLQPKVTGAIIIWGIAFVLITTAEIPYQLSLFLFLGLIVGIVLVGGMILFLGSHDLLPQLFSHTYERIRLVRDPFLDSYGQGFQMSNSYYALYNGGFFGRGLGNSITKKGYLPVAETDFIYSIMVEELGVIVALLVLALIFLIALRLFVLAAKEQCQQVSLIYFGVGTLILLQTSINVASILGLIPMTGVPLPFISYGGTSYLILSVALGICLKFASEVRSNVETFEQRI</sequence>
<evidence type="ECO:0000256" key="7">
    <source>
        <dbReference type="ARBA" id="ARBA00022989"/>
    </source>
</evidence>
<evidence type="ECO:0000256" key="12">
    <source>
        <dbReference type="ARBA" id="ARBA00041185"/>
    </source>
</evidence>
<comment type="catalytic activity">
    <reaction evidence="15">
        <text>[GlcNAc-(1-&gt;4)-Mur2Ac(oyl-L-Ala-gamma-D-Glu-L-Lys-D-Ala-D-Ala)](n)-di-trans,octa-cis-undecaprenyl diphosphate + beta-D-GlcNAc-(1-&gt;4)-Mur2Ac(oyl-L-Ala-gamma-D-Glu-L-Lys-D-Ala-D-Ala)-di-trans,octa-cis-undecaprenyl diphosphate = [GlcNAc-(1-&gt;4)-Mur2Ac(oyl-L-Ala-gamma-D-Glu-L-Lys-D-Ala-D-Ala)](n+1)-di-trans,octa-cis-undecaprenyl diphosphate + di-trans,octa-cis-undecaprenyl diphosphate + H(+)</text>
        <dbReference type="Rhea" id="RHEA:23708"/>
        <dbReference type="Rhea" id="RHEA-COMP:9602"/>
        <dbReference type="Rhea" id="RHEA-COMP:9603"/>
        <dbReference type="ChEBI" id="CHEBI:15378"/>
        <dbReference type="ChEBI" id="CHEBI:58405"/>
        <dbReference type="ChEBI" id="CHEBI:60033"/>
        <dbReference type="ChEBI" id="CHEBI:78435"/>
        <dbReference type="EC" id="2.4.99.28"/>
    </reaction>
</comment>
<feature type="transmembrane region" description="Helical" evidence="17">
    <location>
        <begin position="12"/>
        <end position="32"/>
    </location>
</feature>
<keyword evidence="3" id="KW-0808">Transferase</keyword>
<dbReference type="Proteomes" id="UP001265301">
    <property type="component" value="Unassembled WGS sequence"/>
</dbReference>
<feature type="transmembrane region" description="Helical" evidence="17">
    <location>
        <begin position="104"/>
        <end position="126"/>
    </location>
</feature>
<keyword evidence="5" id="KW-0133">Cell shape</keyword>
<dbReference type="PROSITE" id="PS00428">
    <property type="entry name" value="FTSW_RODA_SPOVE"/>
    <property type="match status" value="1"/>
</dbReference>
<dbReference type="Pfam" id="PF01098">
    <property type="entry name" value="FTSW_RODA_SPOVE"/>
    <property type="match status" value="1"/>
</dbReference>
<evidence type="ECO:0000256" key="13">
    <source>
        <dbReference type="ARBA" id="ARBA00041418"/>
    </source>
</evidence>
<feature type="transmembrane region" description="Helical" evidence="17">
    <location>
        <begin position="160"/>
        <end position="177"/>
    </location>
</feature>
<evidence type="ECO:0000256" key="10">
    <source>
        <dbReference type="ARBA" id="ARBA00033270"/>
    </source>
</evidence>
<evidence type="ECO:0000256" key="2">
    <source>
        <dbReference type="ARBA" id="ARBA00022676"/>
    </source>
</evidence>
<evidence type="ECO:0000256" key="15">
    <source>
        <dbReference type="ARBA" id="ARBA00049902"/>
    </source>
</evidence>
<accession>A0ABU3FMI3</accession>